<dbReference type="Pfam" id="PF15742">
    <property type="entry name" value="DUF4686"/>
    <property type="match status" value="1"/>
</dbReference>
<evidence type="ECO:0000313" key="3">
    <source>
        <dbReference type="EMBL" id="PWA31041.1"/>
    </source>
</evidence>
<feature type="region of interest" description="Disordered" evidence="2">
    <location>
        <begin position="1285"/>
        <end position="1325"/>
    </location>
</feature>
<comment type="caution">
    <text evidence="3">The sequence shown here is derived from an EMBL/GenBank/DDBJ whole genome shotgun (WGS) entry which is preliminary data.</text>
</comment>
<feature type="region of interest" description="Disordered" evidence="2">
    <location>
        <begin position="751"/>
        <end position="773"/>
    </location>
</feature>
<keyword evidence="4" id="KW-1185">Reference proteome</keyword>
<feature type="compositionally biased region" description="Polar residues" evidence="2">
    <location>
        <begin position="1285"/>
        <end position="1311"/>
    </location>
</feature>
<dbReference type="InterPro" id="IPR031476">
    <property type="entry name" value="DUF4686"/>
</dbReference>
<dbReference type="Proteomes" id="UP000250572">
    <property type="component" value="Unassembled WGS sequence"/>
</dbReference>
<feature type="compositionally biased region" description="Basic and acidic residues" evidence="2">
    <location>
        <begin position="418"/>
        <end position="429"/>
    </location>
</feature>
<reference evidence="3 4" key="1">
    <citation type="journal article" date="2018" name="G3 (Bethesda)">
        <title>A High-Quality Reference Genome for the Invasive Mosquitofish Gambusia affinis Using a Chicago Library.</title>
        <authorList>
            <person name="Hoffberg S.L."/>
            <person name="Troendle N.J."/>
            <person name="Glenn T.C."/>
            <person name="Mahmud O."/>
            <person name="Louha S."/>
            <person name="Chalopin D."/>
            <person name="Bennetzen J.L."/>
            <person name="Mauricio R."/>
        </authorList>
    </citation>
    <scope>NUCLEOTIDE SEQUENCE [LARGE SCALE GENOMIC DNA]</scope>
    <source>
        <strain evidence="3">NE01/NJP1002.9</strain>
        <tissue evidence="3">Muscle</tissue>
    </source>
</reference>
<dbReference type="PANTHER" id="PTHR34479">
    <property type="entry name" value="COILED-COIL DOMAIN-CONTAINING PROTEIN 30"/>
    <property type="match status" value="1"/>
</dbReference>
<feature type="compositionally biased region" description="Basic and acidic residues" evidence="2">
    <location>
        <begin position="1312"/>
        <end position="1325"/>
    </location>
</feature>
<evidence type="ECO:0000256" key="1">
    <source>
        <dbReference type="SAM" id="Coils"/>
    </source>
</evidence>
<evidence type="ECO:0008006" key="5">
    <source>
        <dbReference type="Google" id="ProtNLM"/>
    </source>
</evidence>
<dbReference type="STRING" id="33528.ENSGAFP00000028388"/>
<feature type="coiled-coil region" evidence="1">
    <location>
        <begin position="109"/>
        <end position="175"/>
    </location>
</feature>
<feature type="coiled-coil region" evidence="1">
    <location>
        <begin position="1004"/>
        <end position="1105"/>
    </location>
</feature>
<sequence>MNYGDSKKLVYSAMPVQGAGFSHHCYPEMNIDQLVACETRYFACDNVVHVVGAVTTPLAFQILHGFRSSYQILEQFLTELDQITKRLQDDGLPPEAGAEERQEHLWRQLLNAEAKLQSVSKELQALRTQQANEMKEVESYVAHIRALLEERECLTAEYERDNEDLRHELHQIKHQQEIQSKEMAEMLSQEDLGEIGLSSPSEQVAYLLVERATLLERLEAAEGKLESHTLAVTNSDHREHIQIKGESLRQQREDMSKTIDHMTKRMHRTVRSPCGHWLFVLSAVFIPESVEEAVWPAQAQSEEISRERTERQRLERDLEEASRRLAMAHQDIRRLSNELDAAKNNNQDPCGSELEGTVQEVEYLRKEVDKMKHNDMMELQRAEEQNDRLDAENRALRERVHVIESEKKDLMDQMTKSNAEKDLKNKSTESENSLSAVSAQEKDQIHKRCQEAVEDGLMQARELQRQLQRLRKEQEELEERNEELEALLGEAQNASKAERHLHEGEVEGLHRRVRNLEAELRKHDAQEKAPKNGDEAKATESYLHVHLRDSSQERMSLLEARLTEEKEWRKQLELDLTAAQAALKKDKEALQIGERELKKLRLEVSGLQTECQQGKTLIKSLTQVKGEKAVLEEKVAQMERALSRLQSQLERYKDSDQTQGKMMENRLQADQTQKQVDSLNVELSSLQSSHDSLREEMTSERQKTAELQAELSGAVHLKLEAEGKRERVELEVQRLSKQLQWHQEQLTSAKEALRRSQKAEMDTASAGSGSDSVEKVKVGGLDQLSSLKKEINVLEDKLEEERQLASQHQMALQAQISEAQAHIKLQDSVLSQKAEEAKQMKQDVQRAQSLFTSAEKELRYEKEKGLDLKRHNTLLEQEKLKLGAELKQAQSKLAQAEQKLQARDSECERLQQKVRELELQLIRSSTNGSATASLQEELTAERARLIAADKKVLELQQQLKNAQHQLRVEEARAGESSRLERDSRDLFDSLSALRAQQQEGHITRKLLEQREEELQQQVRSLRLKEASLNRTNTELSHRVQRLDTQLSILDAELKKTREEVKTSYKSNHKLQEELITSQQECERLQEELQQVLLQLDAQIRKYNEKQSQHKTKLCQAKQIFLKATAQRDSNIQKLENDLALASSLSYKEKERINVVMLENEKLLEEKRELLRRISEAEDMGSKGMRTASTVQHRANVLEVENKQLQDRTMKLSNQVRSLERALRNVESFYSMENLKRSLPADGFTGSVLHSSALSLTSGPCDHADILDAICRATVSKHVVLDGARTSVSTQQPSEQGYLNLTSPMVTLTSTKGSEETSDGKDPGLY</sequence>
<dbReference type="InterPro" id="IPR052825">
    <property type="entry name" value="CCD-Prefoldin_beta-like"/>
</dbReference>
<gene>
    <name evidence="3" type="ORF">CCH79_00010626</name>
</gene>
<evidence type="ECO:0000313" key="4">
    <source>
        <dbReference type="Proteomes" id="UP000250572"/>
    </source>
</evidence>
<dbReference type="EMBL" id="NHOQ01000318">
    <property type="protein sequence ID" value="PWA31041.1"/>
    <property type="molecule type" value="Genomic_DNA"/>
</dbReference>
<dbReference type="PANTHER" id="PTHR34479:SF1">
    <property type="entry name" value="COILED-COIL DOMAIN-CONTAINING PROTEIN 30"/>
    <property type="match status" value="1"/>
</dbReference>
<accession>A0A315W5W4</accession>
<keyword evidence="1" id="KW-0175">Coiled coil</keyword>
<feature type="coiled-coil region" evidence="1">
    <location>
        <begin position="453"/>
        <end position="526"/>
    </location>
</feature>
<organism evidence="3 4">
    <name type="scientific">Gambusia affinis</name>
    <name type="common">Western mosquitofish</name>
    <name type="synonym">Heterandria affinis</name>
    <dbReference type="NCBI Taxonomy" id="33528"/>
    <lineage>
        <taxon>Eukaryota</taxon>
        <taxon>Metazoa</taxon>
        <taxon>Chordata</taxon>
        <taxon>Craniata</taxon>
        <taxon>Vertebrata</taxon>
        <taxon>Euteleostomi</taxon>
        <taxon>Actinopterygii</taxon>
        <taxon>Neopterygii</taxon>
        <taxon>Teleostei</taxon>
        <taxon>Neoteleostei</taxon>
        <taxon>Acanthomorphata</taxon>
        <taxon>Ovalentaria</taxon>
        <taxon>Atherinomorphae</taxon>
        <taxon>Cyprinodontiformes</taxon>
        <taxon>Poeciliidae</taxon>
        <taxon>Poeciliinae</taxon>
        <taxon>Gambusia</taxon>
    </lineage>
</organism>
<feature type="compositionally biased region" description="Basic and acidic residues" evidence="2">
    <location>
        <begin position="751"/>
        <end position="761"/>
    </location>
</feature>
<name>A0A315W5W4_GAMAF</name>
<feature type="coiled-coil region" evidence="1">
    <location>
        <begin position="1152"/>
        <end position="1221"/>
    </location>
</feature>
<proteinExistence type="predicted"/>
<feature type="coiled-coil region" evidence="1">
    <location>
        <begin position="781"/>
        <end position="972"/>
    </location>
</feature>
<feature type="region of interest" description="Disordered" evidence="2">
    <location>
        <begin position="407"/>
        <end position="443"/>
    </location>
</feature>
<feature type="coiled-coil region" evidence="1">
    <location>
        <begin position="297"/>
        <end position="345"/>
    </location>
</feature>
<protein>
    <recommendedName>
        <fullName evidence="5">Coiled-coil domain containing 30</fullName>
    </recommendedName>
</protein>
<evidence type="ECO:0000256" key="2">
    <source>
        <dbReference type="SAM" id="MobiDB-lite"/>
    </source>
</evidence>